<dbReference type="PANTHER" id="PTHR46170:SF1">
    <property type="entry name" value="GATOR COMPLEX PROTEIN WDR59"/>
    <property type="match status" value="1"/>
</dbReference>
<dbReference type="Proteomes" id="UP001201812">
    <property type="component" value="Unassembled WGS sequence"/>
</dbReference>
<dbReference type="GO" id="GO:0005774">
    <property type="term" value="C:vacuolar membrane"/>
    <property type="evidence" value="ECO:0007669"/>
    <property type="project" value="TreeGrafter"/>
</dbReference>
<proteinExistence type="predicted"/>
<protein>
    <submittedName>
        <fullName evidence="1">GATOR complex protein WDR59</fullName>
    </submittedName>
</protein>
<dbReference type="GO" id="GO:0035859">
    <property type="term" value="C:Seh1-associated complex"/>
    <property type="evidence" value="ECO:0007669"/>
    <property type="project" value="TreeGrafter"/>
</dbReference>
<dbReference type="EMBL" id="JAKKPZ010000006">
    <property type="protein sequence ID" value="KAI1720383.1"/>
    <property type="molecule type" value="Genomic_DNA"/>
</dbReference>
<name>A0AAD4N9I0_9BILA</name>
<dbReference type="AlphaFoldDB" id="A0AAD4N9I0"/>
<evidence type="ECO:0000313" key="1">
    <source>
        <dbReference type="EMBL" id="KAI1720383.1"/>
    </source>
</evidence>
<keyword evidence="2" id="KW-1185">Reference proteome</keyword>
<dbReference type="GO" id="GO:0035591">
    <property type="term" value="F:signaling adaptor activity"/>
    <property type="evidence" value="ECO:0007669"/>
    <property type="project" value="TreeGrafter"/>
</dbReference>
<dbReference type="GO" id="GO:0034198">
    <property type="term" value="P:cellular response to amino acid starvation"/>
    <property type="evidence" value="ECO:0007669"/>
    <property type="project" value="TreeGrafter"/>
</dbReference>
<dbReference type="InterPro" id="IPR049567">
    <property type="entry name" value="WDR59-like"/>
</dbReference>
<dbReference type="GO" id="GO:1904263">
    <property type="term" value="P:positive regulation of TORC1 signaling"/>
    <property type="evidence" value="ECO:0007669"/>
    <property type="project" value="TreeGrafter"/>
</dbReference>
<evidence type="ECO:0000313" key="2">
    <source>
        <dbReference type="Proteomes" id="UP001201812"/>
    </source>
</evidence>
<gene>
    <name evidence="1" type="ORF">DdX_05772</name>
</gene>
<reference evidence="1" key="1">
    <citation type="submission" date="2022-01" db="EMBL/GenBank/DDBJ databases">
        <title>Genome Sequence Resource for Two Populations of Ditylenchus destructor, the Migratory Endoparasitic Phytonematode.</title>
        <authorList>
            <person name="Zhang H."/>
            <person name="Lin R."/>
            <person name="Xie B."/>
        </authorList>
    </citation>
    <scope>NUCLEOTIDE SEQUENCE</scope>
    <source>
        <strain evidence="1">BazhouSP</strain>
    </source>
</reference>
<organism evidence="1 2">
    <name type="scientific">Ditylenchus destructor</name>
    <dbReference type="NCBI Taxonomy" id="166010"/>
    <lineage>
        <taxon>Eukaryota</taxon>
        <taxon>Metazoa</taxon>
        <taxon>Ecdysozoa</taxon>
        <taxon>Nematoda</taxon>
        <taxon>Chromadorea</taxon>
        <taxon>Rhabditida</taxon>
        <taxon>Tylenchina</taxon>
        <taxon>Tylenchomorpha</taxon>
        <taxon>Sphaerularioidea</taxon>
        <taxon>Anguinidae</taxon>
        <taxon>Anguininae</taxon>
        <taxon>Ditylenchus</taxon>
    </lineage>
</organism>
<accession>A0AAD4N9I0</accession>
<dbReference type="PANTHER" id="PTHR46170">
    <property type="entry name" value="GATOR COMPLEX PROTEIN WDR59"/>
    <property type="match status" value="1"/>
</dbReference>
<comment type="caution">
    <text evidence="1">The sequence shown here is derived from an EMBL/GenBank/DDBJ whole genome shotgun (WGS) entry which is preliminary data.</text>
</comment>
<sequence length="202" mass="22219">MEKPPPRKTSNTIIMTPRLNLQGILPKLESISMLPSAGCSVACESLLNPPGGSLEVTVRDVGRSENTSGDKQENSLGNLFLDPGLSHRFEDIRLQYADILYRWGMYLKCAEVMKYCLTGEEEMIGIISEISWCSNCGEMLRHTQKCGKCKMPPICCAICEGPCYGAMVTCVMCSHGGHLSHMEKWFVSHSSCPLGCGCECKL</sequence>